<feature type="region of interest" description="Disordered" evidence="1">
    <location>
        <begin position="344"/>
        <end position="368"/>
    </location>
</feature>
<sequence>MTAPQCTLEPPSPTSDLVFSSTPGTTRSKFRSLFGWRKSSNGSQRPRPRADDEQTLQVPSVGDVNVRPKYSTRSRSEPARHVAPGRSHALRYPPSRKHDKIVVDPPPLAQVHGQSLLHATLKAPLSYWGKPKSRRPSSSIAEAAPRDVMGDIVEVKRSHRKTDSGQSCCSTKEKLFFLVNGPYVLQYDGDSEGNALPEKIFVLDKDSMAGICDTVPGRPWVLQISRMSSGAAKTQAQPLRPSWSRLTLRQPEDKRIVNTLLLVFDDSEDLYTWLHTIRKEVEHLGGMECGQDSDEDDQSWRADLTKKFASGAEGESDSNETCTSRTLSPVTAPLTLNIAAYPTEFSKNRPQSGKSAGSSNKTSSSLDRLRDSATSYSYASTLATSSGCGSAPSTSPICEHFPSIKTVTGHTTSDLYLRSYSPKRGTAQSPSSSSTPGRGILERRKLSVGSLQLAPSNEPRARKNPPTLSSVVSASPVEGAMPAANLRSGSVMQTNPGLSNNSTPSIFSQHAASTGDSQQPGSEHKALSRQVSLVESTGGPTKAKYSLFPVGSPPESKSDVQAKSVVSLSPGPASPELNTPLPRLVTSAPKHRKGRSRTVTLELRQHRKSTLLAAGEFDLPQRSPAVTDDMITFNFGITRNDPPASPMPDIKVPRLVDLNLDLDFLRNPYRQPLKKQSPASVTRQVSASRSISSLHNTKAPAGPPPTRPLPAVPSGSQHLPQTQRSSQYSQHSQHSRYSQASSGTHDSRMNIDIDQPQNVPKDAILNMEPPSYDSNMREPRQAHRRILSGSPDGPPAPTRLSSRHRSGSGKSTFRSHGPGQRKSNKQQD</sequence>
<feature type="compositionally biased region" description="Pro residues" evidence="1">
    <location>
        <begin position="701"/>
        <end position="711"/>
    </location>
</feature>
<gene>
    <name evidence="2" type="ORF">OHC33_000532</name>
</gene>
<name>A0AAN8EM14_9EURO</name>
<evidence type="ECO:0000313" key="2">
    <source>
        <dbReference type="EMBL" id="KAK5958689.1"/>
    </source>
</evidence>
<feature type="compositionally biased region" description="Low complexity" evidence="1">
    <location>
        <begin position="352"/>
        <end position="365"/>
    </location>
</feature>
<feature type="region of interest" description="Disordered" evidence="1">
    <location>
        <begin position="308"/>
        <end position="327"/>
    </location>
</feature>
<proteinExistence type="predicted"/>
<feature type="compositionally biased region" description="Polar residues" evidence="1">
    <location>
        <begin position="426"/>
        <end position="436"/>
    </location>
</feature>
<feature type="region of interest" description="Disordered" evidence="1">
    <location>
        <begin position="669"/>
        <end position="828"/>
    </location>
</feature>
<dbReference type="Proteomes" id="UP001316803">
    <property type="component" value="Unassembled WGS sequence"/>
</dbReference>
<feature type="region of interest" description="Disordered" evidence="1">
    <location>
        <begin position="420"/>
        <end position="475"/>
    </location>
</feature>
<feature type="compositionally biased region" description="Polar residues" evidence="1">
    <location>
        <begin position="677"/>
        <end position="696"/>
    </location>
</feature>
<reference evidence="2 3" key="1">
    <citation type="submission" date="2022-12" db="EMBL/GenBank/DDBJ databases">
        <title>Genomic features and morphological characterization of a novel Knufia sp. strain isolated from spacecraft assembly facility.</title>
        <authorList>
            <person name="Teixeira M."/>
            <person name="Chander A.M."/>
            <person name="Stajich J.E."/>
            <person name="Venkateswaran K."/>
        </authorList>
    </citation>
    <scope>NUCLEOTIDE SEQUENCE [LARGE SCALE GENOMIC DNA]</scope>
    <source>
        <strain evidence="2 3">FJI-L2-BK-P2</strain>
    </source>
</reference>
<protein>
    <recommendedName>
        <fullName evidence="4">PH domain-containing protein</fullName>
    </recommendedName>
</protein>
<feature type="compositionally biased region" description="Polar residues" evidence="1">
    <location>
        <begin position="488"/>
        <end position="521"/>
    </location>
</feature>
<evidence type="ECO:0008006" key="4">
    <source>
        <dbReference type="Google" id="ProtNLM"/>
    </source>
</evidence>
<evidence type="ECO:0000313" key="3">
    <source>
        <dbReference type="Proteomes" id="UP001316803"/>
    </source>
</evidence>
<feature type="region of interest" description="Disordered" evidence="1">
    <location>
        <begin position="488"/>
        <end position="596"/>
    </location>
</feature>
<feature type="region of interest" description="Disordered" evidence="1">
    <location>
        <begin position="1"/>
        <end position="97"/>
    </location>
</feature>
<comment type="caution">
    <text evidence="2">The sequence shown here is derived from an EMBL/GenBank/DDBJ whole genome shotgun (WGS) entry which is preliminary data.</text>
</comment>
<feature type="compositionally biased region" description="Polar residues" evidence="1">
    <location>
        <begin position="14"/>
        <end position="27"/>
    </location>
</feature>
<feature type="compositionally biased region" description="Polar residues" evidence="1">
    <location>
        <begin position="529"/>
        <end position="539"/>
    </location>
</feature>
<keyword evidence="3" id="KW-1185">Reference proteome</keyword>
<dbReference type="EMBL" id="JAKLMC020000001">
    <property type="protein sequence ID" value="KAK5958689.1"/>
    <property type="molecule type" value="Genomic_DNA"/>
</dbReference>
<feature type="compositionally biased region" description="Low complexity" evidence="1">
    <location>
        <begin position="723"/>
        <end position="742"/>
    </location>
</feature>
<evidence type="ECO:0000256" key="1">
    <source>
        <dbReference type="SAM" id="MobiDB-lite"/>
    </source>
</evidence>
<organism evidence="2 3">
    <name type="scientific">Knufia fluminis</name>
    <dbReference type="NCBI Taxonomy" id="191047"/>
    <lineage>
        <taxon>Eukaryota</taxon>
        <taxon>Fungi</taxon>
        <taxon>Dikarya</taxon>
        <taxon>Ascomycota</taxon>
        <taxon>Pezizomycotina</taxon>
        <taxon>Eurotiomycetes</taxon>
        <taxon>Chaetothyriomycetidae</taxon>
        <taxon>Chaetothyriales</taxon>
        <taxon>Trichomeriaceae</taxon>
        <taxon>Knufia</taxon>
    </lineage>
</organism>
<dbReference type="AlphaFoldDB" id="A0AAN8EM14"/>
<accession>A0AAN8EM14</accession>